<accession>A0A1V8SWZ1</accession>
<dbReference type="InterPro" id="IPR056552">
    <property type="entry name" value="Ribonucl_Kappa"/>
</dbReference>
<dbReference type="Proteomes" id="UP000192596">
    <property type="component" value="Unassembled WGS sequence"/>
</dbReference>
<sequence>MKPLVSAFNAWTCIVISLFAIVILSVIGSMFANGHHSMMGSTDDPTDGGKVATAVFGAVAVYGAFLLFCGSQAFLHRRQKSGGEIALR</sequence>
<proteinExistence type="predicted"/>
<keyword evidence="3 5" id="KW-1133">Transmembrane helix</keyword>
<dbReference type="AlphaFoldDB" id="A0A1V8SWZ1"/>
<dbReference type="InParanoid" id="A0A1V8SWZ1"/>
<reference evidence="7" key="1">
    <citation type="submission" date="2017-03" db="EMBL/GenBank/DDBJ databases">
        <title>Genomes of endolithic fungi from Antarctica.</title>
        <authorList>
            <person name="Coleine C."/>
            <person name="Masonjones S."/>
            <person name="Stajich J.E."/>
        </authorList>
    </citation>
    <scope>NUCLEOTIDE SEQUENCE [LARGE SCALE GENOMIC DNA]</scope>
    <source>
        <strain evidence="7">CCFEE 5527</strain>
    </source>
</reference>
<feature type="transmembrane region" description="Helical" evidence="5">
    <location>
        <begin position="51"/>
        <end position="70"/>
    </location>
</feature>
<keyword evidence="2 5" id="KW-0812">Transmembrane</keyword>
<evidence type="ECO:0000256" key="4">
    <source>
        <dbReference type="ARBA" id="ARBA00023136"/>
    </source>
</evidence>
<dbReference type="OrthoDB" id="67317at2759"/>
<protein>
    <recommendedName>
        <fullName evidence="8">MARVEL domain-containing protein</fullName>
    </recommendedName>
</protein>
<evidence type="ECO:0008006" key="8">
    <source>
        <dbReference type="Google" id="ProtNLM"/>
    </source>
</evidence>
<evidence type="ECO:0000256" key="3">
    <source>
        <dbReference type="ARBA" id="ARBA00022989"/>
    </source>
</evidence>
<comment type="subcellular location">
    <subcellularLocation>
        <location evidence="1">Membrane</location>
    </subcellularLocation>
</comment>
<keyword evidence="4 5" id="KW-0472">Membrane</keyword>
<evidence type="ECO:0000256" key="2">
    <source>
        <dbReference type="ARBA" id="ARBA00022692"/>
    </source>
</evidence>
<dbReference type="Pfam" id="PF23489">
    <property type="entry name" value="V-ATPase_su_f"/>
    <property type="match status" value="1"/>
</dbReference>
<keyword evidence="7" id="KW-1185">Reference proteome</keyword>
<dbReference type="FunCoup" id="A0A1V8SWZ1">
    <property type="interactions" value="22"/>
</dbReference>
<dbReference type="STRING" id="1507870.A0A1V8SWZ1"/>
<comment type="caution">
    <text evidence="6">The sequence shown here is derived from an EMBL/GenBank/DDBJ whole genome shotgun (WGS) entry which is preliminary data.</text>
</comment>
<name>A0A1V8SWZ1_9PEZI</name>
<evidence type="ECO:0000313" key="6">
    <source>
        <dbReference type="EMBL" id="OQO03676.1"/>
    </source>
</evidence>
<dbReference type="GO" id="GO:0016020">
    <property type="term" value="C:membrane"/>
    <property type="evidence" value="ECO:0007669"/>
    <property type="project" value="UniProtKB-SubCell"/>
</dbReference>
<dbReference type="EMBL" id="NAJO01000024">
    <property type="protein sequence ID" value="OQO03676.1"/>
    <property type="molecule type" value="Genomic_DNA"/>
</dbReference>
<gene>
    <name evidence="6" type="ORF">B0A48_10341</name>
</gene>
<feature type="transmembrane region" description="Helical" evidence="5">
    <location>
        <begin position="7"/>
        <end position="31"/>
    </location>
</feature>
<evidence type="ECO:0000256" key="1">
    <source>
        <dbReference type="ARBA" id="ARBA00004370"/>
    </source>
</evidence>
<evidence type="ECO:0000313" key="7">
    <source>
        <dbReference type="Proteomes" id="UP000192596"/>
    </source>
</evidence>
<organism evidence="6 7">
    <name type="scientific">Cryoendolithus antarcticus</name>
    <dbReference type="NCBI Taxonomy" id="1507870"/>
    <lineage>
        <taxon>Eukaryota</taxon>
        <taxon>Fungi</taxon>
        <taxon>Dikarya</taxon>
        <taxon>Ascomycota</taxon>
        <taxon>Pezizomycotina</taxon>
        <taxon>Dothideomycetes</taxon>
        <taxon>Dothideomycetidae</taxon>
        <taxon>Cladosporiales</taxon>
        <taxon>Cladosporiaceae</taxon>
        <taxon>Cryoendolithus</taxon>
    </lineage>
</organism>
<evidence type="ECO:0000256" key="5">
    <source>
        <dbReference type="SAM" id="Phobius"/>
    </source>
</evidence>